<evidence type="ECO:0000313" key="10">
    <source>
        <dbReference type="Proteomes" id="UP001550210"/>
    </source>
</evidence>
<proteinExistence type="predicted"/>
<dbReference type="Pfam" id="PF00578">
    <property type="entry name" value="AhpC-TSA"/>
    <property type="match status" value="1"/>
</dbReference>
<organism evidence="9 10">
    <name type="scientific">Streptomyces ossamyceticus</name>
    <dbReference type="NCBI Taxonomy" id="249581"/>
    <lineage>
        <taxon>Bacteria</taxon>
        <taxon>Bacillati</taxon>
        <taxon>Actinomycetota</taxon>
        <taxon>Actinomycetes</taxon>
        <taxon>Kitasatosporales</taxon>
        <taxon>Streptomycetaceae</taxon>
        <taxon>Streptomyces</taxon>
    </lineage>
</organism>
<dbReference type="Gene3D" id="3.40.30.10">
    <property type="entry name" value="Glutaredoxin"/>
    <property type="match status" value="1"/>
</dbReference>
<protein>
    <submittedName>
        <fullName evidence="9">TlpA disulfide reductase family protein</fullName>
    </submittedName>
</protein>
<feature type="compositionally biased region" description="Basic and acidic residues" evidence="6">
    <location>
        <begin position="32"/>
        <end position="43"/>
    </location>
</feature>
<evidence type="ECO:0000256" key="5">
    <source>
        <dbReference type="ARBA" id="ARBA00023284"/>
    </source>
</evidence>
<feature type="region of interest" description="Disordered" evidence="6">
    <location>
        <begin position="32"/>
        <end position="64"/>
    </location>
</feature>
<accession>A0ABV2V5V2</accession>
<feature type="signal peptide" evidence="7">
    <location>
        <begin position="1"/>
        <end position="21"/>
    </location>
</feature>
<gene>
    <name evidence="9" type="ORF">ABZZ21_26490</name>
</gene>
<comment type="subcellular location">
    <subcellularLocation>
        <location evidence="1">Cell envelope</location>
    </subcellularLocation>
</comment>
<dbReference type="PANTHER" id="PTHR42852">
    <property type="entry name" value="THIOL:DISULFIDE INTERCHANGE PROTEIN DSBE"/>
    <property type="match status" value="1"/>
</dbReference>
<name>A0ABV2V5V2_9ACTN</name>
<evidence type="ECO:0000256" key="6">
    <source>
        <dbReference type="SAM" id="MobiDB-lite"/>
    </source>
</evidence>
<evidence type="ECO:0000256" key="1">
    <source>
        <dbReference type="ARBA" id="ARBA00004196"/>
    </source>
</evidence>
<dbReference type="PANTHER" id="PTHR42852:SF6">
    <property type="entry name" value="THIOL:DISULFIDE INTERCHANGE PROTEIN DSBE"/>
    <property type="match status" value="1"/>
</dbReference>
<keyword evidence="5" id="KW-0676">Redox-active center</keyword>
<evidence type="ECO:0000256" key="4">
    <source>
        <dbReference type="ARBA" id="ARBA00023157"/>
    </source>
</evidence>
<dbReference type="RefSeq" id="WP_355399631.1">
    <property type="nucleotide sequence ID" value="NZ_JBEGHN010000045.1"/>
</dbReference>
<evidence type="ECO:0000256" key="3">
    <source>
        <dbReference type="ARBA" id="ARBA00022968"/>
    </source>
</evidence>
<dbReference type="PROSITE" id="PS51352">
    <property type="entry name" value="THIOREDOXIN_2"/>
    <property type="match status" value="1"/>
</dbReference>
<keyword evidence="10" id="KW-1185">Reference proteome</keyword>
<evidence type="ECO:0000313" key="9">
    <source>
        <dbReference type="EMBL" id="MET9848029.1"/>
    </source>
</evidence>
<evidence type="ECO:0000256" key="2">
    <source>
        <dbReference type="ARBA" id="ARBA00022748"/>
    </source>
</evidence>
<dbReference type="Proteomes" id="UP001550210">
    <property type="component" value="Unassembled WGS sequence"/>
</dbReference>
<reference evidence="9 10" key="1">
    <citation type="submission" date="2024-06" db="EMBL/GenBank/DDBJ databases">
        <title>The Natural Products Discovery Center: Release of the First 8490 Sequenced Strains for Exploring Actinobacteria Biosynthetic Diversity.</title>
        <authorList>
            <person name="Kalkreuter E."/>
            <person name="Kautsar S.A."/>
            <person name="Yang D."/>
            <person name="Bader C.D."/>
            <person name="Teijaro C.N."/>
            <person name="Fluegel L."/>
            <person name="Davis C.M."/>
            <person name="Simpson J.R."/>
            <person name="Lauterbach L."/>
            <person name="Steele A.D."/>
            <person name="Gui C."/>
            <person name="Meng S."/>
            <person name="Li G."/>
            <person name="Viehrig K."/>
            <person name="Ye F."/>
            <person name="Su P."/>
            <person name="Kiefer A.F."/>
            <person name="Nichols A."/>
            <person name="Cepeda A.J."/>
            <person name="Yan W."/>
            <person name="Fan B."/>
            <person name="Jiang Y."/>
            <person name="Adhikari A."/>
            <person name="Zheng C.-J."/>
            <person name="Schuster L."/>
            <person name="Cowan T.M."/>
            <person name="Smanski M.J."/>
            <person name="Chevrette M.G."/>
            <person name="De Carvalho L.P.S."/>
            <person name="Shen B."/>
        </authorList>
    </citation>
    <scope>NUCLEOTIDE SEQUENCE [LARGE SCALE GENOMIC DNA]</scope>
    <source>
        <strain evidence="9 10">NPDC006434</strain>
    </source>
</reference>
<dbReference type="SUPFAM" id="SSF52833">
    <property type="entry name" value="Thioredoxin-like"/>
    <property type="match status" value="1"/>
</dbReference>
<dbReference type="PROSITE" id="PS51257">
    <property type="entry name" value="PROKAR_LIPOPROTEIN"/>
    <property type="match status" value="1"/>
</dbReference>
<evidence type="ECO:0000259" key="8">
    <source>
        <dbReference type="PROSITE" id="PS51352"/>
    </source>
</evidence>
<keyword evidence="3" id="KW-0735">Signal-anchor</keyword>
<keyword evidence="3" id="KW-0812">Transmembrane</keyword>
<feature type="chain" id="PRO_5046278238" evidence="7">
    <location>
        <begin position="22"/>
        <end position="197"/>
    </location>
</feature>
<keyword evidence="2" id="KW-0201">Cytochrome c-type biogenesis</keyword>
<evidence type="ECO:0000256" key="7">
    <source>
        <dbReference type="SAM" id="SignalP"/>
    </source>
</evidence>
<keyword evidence="4" id="KW-1015">Disulfide bond</keyword>
<dbReference type="InterPro" id="IPR036249">
    <property type="entry name" value="Thioredoxin-like_sf"/>
</dbReference>
<feature type="domain" description="Thioredoxin" evidence="8">
    <location>
        <begin position="52"/>
        <end position="195"/>
    </location>
</feature>
<dbReference type="EMBL" id="JBEXPZ010000035">
    <property type="protein sequence ID" value="MET9848029.1"/>
    <property type="molecule type" value="Genomic_DNA"/>
</dbReference>
<comment type="caution">
    <text evidence="9">The sequence shown here is derived from an EMBL/GenBank/DDBJ whole genome shotgun (WGS) entry which is preliminary data.</text>
</comment>
<sequence length="197" mass="21266">MATKRISRAVVCAIAAGVVLAGCTTTKTLRTDEAGAGRSDRSEGSALRRVPAAQREDAPDFSGTTVDGRPIRLSDYRGDVVVVNAWAIWCGPCRAESPALDKVQRELKKQGVRVLGVSIDAGRKNALAFQKELKLSYPSLHDPGGRQFLKLPRGLVNPQIIPFTLYIDREGRIAGATQFPVTADDVRSAVTPILKEK</sequence>
<dbReference type="InterPro" id="IPR050553">
    <property type="entry name" value="Thioredoxin_ResA/DsbE_sf"/>
</dbReference>
<keyword evidence="7" id="KW-0732">Signal</keyword>
<dbReference type="InterPro" id="IPR000866">
    <property type="entry name" value="AhpC/TSA"/>
</dbReference>
<dbReference type="CDD" id="cd02966">
    <property type="entry name" value="TlpA_like_family"/>
    <property type="match status" value="1"/>
</dbReference>
<dbReference type="InterPro" id="IPR013766">
    <property type="entry name" value="Thioredoxin_domain"/>
</dbReference>